<dbReference type="PANTHER" id="PTHR43856">
    <property type="entry name" value="CARDIOLIPIN HYDROLASE"/>
    <property type="match status" value="1"/>
</dbReference>
<dbReference type="Proteomes" id="UP000186904">
    <property type="component" value="Unassembled WGS sequence"/>
</dbReference>
<protein>
    <recommendedName>
        <fullName evidence="3">phospholipase D</fullName>
        <ecNumber evidence="3">3.1.4.4</ecNumber>
    </recommendedName>
</protein>
<evidence type="ECO:0000313" key="10">
    <source>
        <dbReference type="Proteomes" id="UP000186599"/>
    </source>
</evidence>
<evidence type="ECO:0000313" key="9">
    <source>
        <dbReference type="EMBL" id="SFM03969.1"/>
    </source>
</evidence>
<proteinExistence type="inferred from homology"/>
<dbReference type="InterPro" id="IPR025202">
    <property type="entry name" value="PLD-like_dom"/>
</dbReference>
<comment type="catalytic activity">
    <reaction evidence="1">
        <text>a 1,2-diacyl-sn-glycero-3-phosphocholine + H2O = a 1,2-diacyl-sn-glycero-3-phosphate + choline + H(+)</text>
        <dbReference type="Rhea" id="RHEA:14445"/>
        <dbReference type="ChEBI" id="CHEBI:15354"/>
        <dbReference type="ChEBI" id="CHEBI:15377"/>
        <dbReference type="ChEBI" id="CHEBI:15378"/>
        <dbReference type="ChEBI" id="CHEBI:57643"/>
        <dbReference type="ChEBI" id="CHEBI:58608"/>
        <dbReference type="EC" id="3.1.4.4"/>
    </reaction>
</comment>
<keyword evidence="5" id="KW-0442">Lipid degradation</keyword>
<name>A0A1H9U1V6_9GAMM</name>
<evidence type="ECO:0000259" key="7">
    <source>
        <dbReference type="PROSITE" id="PS50035"/>
    </source>
</evidence>
<keyword evidence="6" id="KW-0443">Lipid metabolism</keyword>
<evidence type="ECO:0000256" key="6">
    <source>
        <dbReference type="ARBA" id="ARBA00023098"/>
    </source>
</evidence>
<dbReference type="InterPro" id="IPR001736">
    <property type="entry name" value="PLipase_D/transphosphatidylase"/>
</dbReference>
<dbReference type="PANTHER" id="PTHR43856:SF1">
    <property type="entry name" value="MITOCHONDRIAL CARDIOLIPIN HYDROLASE"/>
    <property type="match status" value="1"/>
</dbReference>
<dbReference type="EC" id="3.1.4.4" evidence="3"/>
<keyword evidence="10" id="KW-1185">Reference proteome</keyword>
<dbReference type="STRING" id="653930.SAMN05216589_2082"/>
<sequence length="497" mass="55876">MRDQPDHEGRYMDILRRVNRRKRRPRPLRRLALLFLLLWIGMGLFEANRPMPEGLAVSQPWRPATDVQLLLDQTWQTGDGERISQQQIFDEALAMINGARRMVVVDMFLFNEFADENSFRPLSAELTQALIAARQRRTAPEVILITDPFNTLYGGVNNRQLQALQQAGVRVVLTPLEQLPASNPLWSGLWNLCCRFVGNSTEGGWLPNPVGDGKVTLRSYLHLANFRANHRKTLVVDAGDSWSALVTSANPHDASSRHSNQALRFSGPAALDLLQTEQAVAALARVDTRHWPQPPTATSITEETRLRVLTEGAVRDALLQIIDSAAPGDQLDMEVFYLSHRSLIEALIAARQRGVIVRALLDPNRDAFGREKNGIPNRQVGWDLHRAGIPVRWCNTSGEQCHRKWLRLDRADGSSELISGSANFTRRNLDSLNLETDVQLVAGHDDPTMMRARNVFEALWNNADGIEYSLPYEAFADHNVGRYGLYRLMEAAGLSTF</sequence>
<evidence type="ECO:0000256" key="5">
    <source>
        <dbReference type="ARBA" id="ARBA00022963"/>
    </source>
</evidence>
<gene>
    <name evidence="9" type="ORF">SAMN04487855_2081</name>
    <name evidence="8" type="ORF">SAMN05216589_2082</name>
</gene>
<dbReference type="GO" id="GO:0006793">
    <property type="term" value="P:phosphorus metabolic process"/>
    <property type="evidence" value="ECO:0007669"/>
    <property type="project" value="UniProtKB-ARBA"/>
</dbReference>
<dbReference type="Gene3D" id="3.30.870.10">
    <property type="entry name" value="Endonuclease Chain A"/>
    <property type="match status" value="2"/>
</dbReference>
<dbReference type="EMBL" id="FOGN01000003">
    <property type="protein sequence ID" value="SES03157.1"/>
    <property type="molecule type" value="Genomic_DNA"/>
</dbReference>
<dbReference type="GO" id="GO:0016042">
    <property type="term" value="P:lipid catabolic process"/>
    <property type="evidence" value="ECO:0007669"/>
    <property type="project" value="UniProtKB-KW"/>
</dbReference>
<dbReference type="GO" id="GO:0004630">
    <property type="term" value="F:phospholipase D activity"/>
    <property type="evidence" value="ECO:0007669"/>
    <property type="project" value="UniProtKB-EC"/>
</dbReference>
<evidence type="ECO:0000256" key="2">
    <source>
        <dbReference type="ARBA" id="ARBA00008664"/>
    </source>
</evidence>
<evidence type="ECO:0000256" key="1">
    <source>
        <dbReference type="ARBA" id="ARBA00000798"/>
    </source>
</evidence>
<comment type="similarity">
    <text evidence="2">Belongs to the phospholipase D family.</text>
</comment>
<dbReference type="EMBL" id="FOUA01000003">
    <property type="protein sequence ID" value="SFM03969.1"/>
    <property type="molecule type" value="Genomic_DNA"/>
</dbReference>
<reference evidence="10 11" key="1">
    <citation type="submission" date="2016-10" db="EMBL/GenBank/DDBJ databases">
        <authorList>
            <person name="de Groot N.N."/>
        </authorList>
    </citation>
    <scope>NUCLEOTIDE SEQUENCE [LARGE SCALE GENOMIC DNA]</scope>
    <source>
        <strain evidence="9 10">CGMCC 1.9095</strain>
        <strain evidence="8 11">DSM 22558</strain>
    </source>
</reference>
<dbReference type="Proteomes" id="UP000186599">
    <property type="component" value="Unassembled WGS sequence"/>
</dbReference>
<evidence type="ECO:0000256" key="4">
    <source>
        <dbReference type="ARBA" id="ARBA00022801"/>
    </source>
</evidence>
<keyword evidence="4" id="KW-0378">Hydrolase</keyword>
<dbReference type="PROSITE" id="PS50035">
    <property type="entry name" value="PLD"/>
    <property type="match status" value="1"/>
</dbReference>
<feature type="domain" description="PLD phosphodiesterase" evidence="7">
    <location>
        <begin position="225"/>
        <end position="255"/>
    </location>
</feature>
<dbReference type="AlphaFoldDB" id="A0A1H9U1V6"/>
<evidence type="ECO:0000256" key="3">
    <source>
        <dbReference type="ARBA" id="ARBA00012027"/>
    </source>
</evidence>
<dbReference type="Pfam" id="PF13091">
    <property type="entry name" value="PLDc_2"/>
    <property type="match status" value="1"/>
</dbReference>
<dbReference type="GO" id="GO:0016891">
    <property type="term" value="F:RNA endonuclease activity producing 5'-phosphomonoesters, hydrolytic mechanism"/>
    <property type="evidence" value="ECO:0007669"/>
    <property type="project" value="TreeGrafter"/>
</dbReference>
<dbReference type="SUPFAM" id="SSF56024">
    <property type="entry name" value="Phospholipase D/nuclease"/>
    <property type="match status" value="2"/>
</dbReference>
<evidence type="ECO:0000313" key="8">
    <source>
        <dbReference type="EMBL" id="SES03157.1"/>
    </source>
</evidence>
<accession>A0A1H9U1V6</accession>
<organism evidence="8 11">
    <name type="scientific">Halopseudomonas bauzanensis</name>
    <dbReference type="NCBI Taxonomy" id="653930"/>
    <lineage>
        <taxon>Bacteria</taxon>
        <taxon>Pseudomonadati</taxon>
        <taxon>Pseudomonadota</taxon>
        <taxon>Gammaproteobacteria</taxon>
        <taxon>Pseudomonadales</taxon>
        <taxon>Pseudomonadaceae</taxon>
        <taxon>Halopseudomonas</taxon>
    </lineage>
</organism>
<dbReference type="InterPro" id="IPR051406">
    <property type="entry name" value="PLD_domain"/>
</dbReference>
<evidence type="ECO:0000313" key="11">
    <source>
        <dbReference type="Proteomes" id="UP000186904"/>
    </source>
</evidence>